<dbReference type="AlphaFoldDB" id="A0A397I4F9"/>
<dbReference type="Proteomes" id="UP000266861">
    <property type="component" value="Unassembled WGS sequence"/>
</dbReference>
<comment type="caution">
    <text evidence="5">The sequence shown here is derived from an EMBL/GenBank/DDBJ whole genome shotgun (WGS) entry which is preliminary data.</text>
</comment>
<dbReference type="GO" id="GO:0005576">
    <property type="term" value="C:extracellular region"/>
    <property type="evidence" value="ECO:0007669"/>
    <property type="project" value="UniProtKB-SubCell"/>
</dbReference>
<keyword evidence="3" id="KW-0964">Secreted</keyword>
<dbReference type="InterPro" id="IPR045379">
    <property type="entry name" value="Crinkler_N"/>
</dbReference>
<sequence>MYIKLFCLIKGDSARHAFPVKIDRDDTIGDLKKAIKAEKPNDFFRVDADKLRLWKEEIPDDKDDLLSVLSLQDEDELFSTRDIEFYWTDTPKKKHIHVIIKQPVSMSREISSVQEILSKLGTQGLPYFIPTRKKQLWIDYMQYIIRIGDENRAVDNKEGQLI</sequence>
<accession>A0A397I4F9</accession>
<evidence type="ECO:0000256" key="3">
    <source>
        <dbReference type="ARBA" id="ARBA00022525"/>
    </source>
</evidence>
<reference evidence="5 6" key="1">
    <citation type="submission" date="2018-08" db="EMBL/GenBank/DDBJ databases">
        <title>Genome and evolution of the arbuscular mycorrhizal fungus Diversispora epigaea (formerly Glomus versiforme) and its bacterial endosymbionts.</title>
        <authorList>
            <person name="Sun X."/>
            <person name="Fei Z."/>
            <person name="Harrison M."/>
        </authorList>
    </citation>
    <scope>NUCLEOTIDE SEQUENCE [LARGE SCALE GENOMIC DNA]</scope>
    <source>
        <strain evidence="5 6">IT104</strain>
    </source>
</reference>
<proteinExistence type="predicted"/>
<evidence type="ECO:0000256" key="1">
    <source>
        <dbReference type="ARBA" id="ARBA00004340"/>
    </source>
</evidence>
<dbReference type="SUPFAM" id="SSF54236">
    <property type="entry name" value="Ubiquitin-like"/>
    <property type="match status" value="1"/>
</dbReference>
<dbReference type="InterPro" id="IPR029071">
    <property type="entry name" value="Ubiquitin-like_domsf"/>
</dbReference>
<dbReference type="GO" id="GO:0043657">
    <property type="term" value="C:host cell"/>
    <property type="evidence" value="ECO:0007669"/>
    <property type="project" value="UniProtKB-SubCell"/>
</dbReference>
<dbReference type="OrthoDB" id="2304312at2759"/>
<evidence type="ECO:0000313" key="5">
    <source>
        <dbReference type="EMBL" id="RHZ69128.1"/>
    </source>
</evidence>
<name>A0A397I4F9_9GLOM</name>
<evidence type="ECO:0000313" key="6">
    <source>
        <dbReference type="Proteomes" id="UP000266861"/>
    </source>
</evidence>
<evidence type="ECO:0000259" key="4">
    <source>
        <dbReference type="Pfam" id="PF20147"/>
    </source>
</evidence>
<protein>
    <recommendedName>
        <fullName evidence="4">Crinkler effector protein N-terminal domain-containing protein</fullName>
    </recommendedName>
</protein>
<comment type="subcellular location">
    <subcellularLocation>
        <location evidence="1">Host cell</location>
    </subcellularLocation>
    <subcellularLocation>
        <location evidence="2">Secreted</location>
    </subcellularLocation>
</comment>
<feature type="domain" description="Crinkler effector protein N-terminal" evidence="4">
    <location>
        <begin position="3"/>
        <end position="101"/>
    </location>
</feature>
<keyword evidence="6" id="KW-1185">Reference proteome</keyword>
<dbReference type="Pfam" id="PF20147">
    <property type="entry name" value="Crinkler"/>
    <property type="match status" value="1"/>
</dbReference>
<dbReference type="EMBL" id="PQFF01000264">
    <property type="protein sequence ID" value="RHZ69128.1"/>
    <property type="molecule type" value="Genomic_DNA"/>
</dbReference>
<gene>
    <name evidence="5" type="ORF">Glove_290g6</name>
</gene>
<evidence type="ECO:0000256" key="2">
    <source>
        <dbReference type="ARBA" id="ARBA00004613"/>
    </source>
</evidence>
<organism evidence="5 6">
    <name type="scientific">Diversispora epigaea</name>
    <dbReference type="NCBI Taxonomy" id="1348612"/>
    <lineage>
        <taxon>Eukaryota</taxon>
        <taxon>Fungi</taxon>
        <taxon>Fungi incertae sedis</taxon>
        <taxon>Mucoromycota</taxon>
        <taxon>Glomeromycotina</taxon>
        <taxon>Glomeromycetes</taxon>
        <taxon>Diversisporales</taxon>
        <taxon>Diversisporaceae</taxon>
        <taxon>Diversispora</taxon>
    </lineage>
</organism>